<dbReference type="Proteomes" id="UP000031666">
    <property type="component" value="Unassembled WGS sequence"/>
</dbReference>
<proteinExistence type="predicted"/>
<evidence type="ECO:0000256" key="8">
    <source>
        <dbReference type="ARBA" id="ARBA00023012"/>
    </source>
</evidence>
<evidence type="ECO:0000256" key="3">
    <source>
        <dbReference type="ARBA" id="ARBA00022553"/>
    </source>
</evidence>
<evidence type="ECO:0000256" key="9">
    <source>
        <dbReference type="ARBA" id="ARBA00023136"/>
    </source>
</evidence>
<comment type="caution">
    <text evidence="12">The sequence shown here is derived from an EMBL/GenBank/DDBJ whole genome shotgun (WGS) entry which is preliminary data.</text>
</comment>
<dbReference type="GO" id="GO:0000160">
    <property type="term" value="P:phosphorelay signal transduction system"/>
    <property type="evidence" value="ECO:0007669"/>
    <property type="project" value="UniProtKB-KW"/>
</dbReference>
<evidence type="ECO:0000313" key="13">
    <source>
        <dbReference type="Proteomes" id="UP000031666"/>
    </source>
</evidence>
<dbReference type="GO" id="GO:0004672">
    <property type="term" value="F:protein kinase activity"/>
    <property type="evidence" value="ECO:0007669"/>
    <property type="project" value="UniProtKB-ARBA"/>
</dbReference>
<comment type="caution">
    <text evidence="10">Lacks conserved residue(s) required for the propagation of feature annotation.</text>
</comment>
<dbReference type="InterPro" id="IPR011006">
    <property type="entry name" value="CheY-like_superfamily"/>
</dbReference>
<evidence type="ECO:0000256" key="4">
    <source>
        <dbReference type="ARBA" id="ARBA00022692"/>
    </source>
</evidence>
<feature type="domain" description="Response regulatory" evidence="11">
    <location>
        <begin position="180"/>
        <end position="303"/>
    </location>
</feature>
<dbReference type="CDD" id="cd17546">
    <property type="entry name" value="REC_hyHK_CKI1_RcsC-like"/>
    <property type="match status" value="1"/>
</dbReference>
<dbReference type="SUPFAM" id="SSF47226">
    <property type="entry name" value="Histidine-containing phosphotransfer domain, HPT domain"/>
    <property type="match status" value="1"/>
</dbReference>
<reference evidence="12 13" key="1">
    <citation type="submission" date="2015-01" db="EMBL/GenBank/DDBJ databases">
        <title>Vibrio sp. C94 JCM 19241 whole genome shotgun sequence.</title>
        <authorList>
            <person name="Sawabe T."/>
            <person name="Meirelles P."/>
            <person name="Feng G."/>
            <person name="Sayaka M."/>
            <person name="Hattori M."/>
            <person name="Ohkuma M."/>
        </authorList>
    </citation>
    <scope>NUCLEOTIDE SEQUENCE [LARGE SCALE GENOMIC DNA]</scope>
    <source>
        <strain evidence="13">JCM 19241</strain>
    </source>
</reference>
<dbReference type="Pfam" id="PF00072">
    <property type="entry name" value="Response_reg"/>
    <property type="match status" value="1"/>
</dbReference>
<feature type="modified residue" description="4-aspartylphosphate" evidence="10">
    <location>
        <position position="229"/>
    </location>
</feature>
<gene>
    <name evidence="12" type="ORF">JCM19241_3714</name>
</gene>
<dbReference type="Pfam" id="PF01627">
    <property type="entry name" value="Hpt"/>
    <property type="match status" value="1"/>
</dbReference>
<dbReference type="STRING" id="1481914.JCM19241_3714"/>
<keyword evidence="9" id="KW-0472">Membrane</keyword>
<evidence type="ECO:0000256" key="10">
    <source>
        <dbReference type="PROSITE-ProRule" id="PRU00169"/>
    </source>
</evidence>
<keyword evidence="7" id="KW-1133">Transmembrane helix</keyword>
<keyword evidence="2" id="KW-1003">Cell membrane</keyword>
<dbReference type="SMART" id="SM00448">
    <property type="entry name" value="REC"/>
    <property type="match status" value="2"/>
</dbReference>
<dbReference type="Gene3D" id="1.20.120.160">
    <property type="entry name" value="HPT domain"/>
    <property type="match status" value="1"/>
</dbReference>
<dbReference type="SUPFAM" id="SSF52172">
    <property type="entry name" value="CheY-like"/>
    <property type="match status" value="2"/>
</dbReference>
<dbReference type="InterPro" id="IPR008207">
    <property type="entry name" value="Sig_transdc_His_kin_Hpt_dom"/>
</dbReference>
<dbReference type="PROSITE" id="PS50110">
    <property type="entry name" value="RESPONSE_REGULATORY"/>
    <property type="match status" value="2"/>
</dbReference>
<keyword evidence="3 10" id="KW-0597">Phosphoprotein</keyword>
<keyword evidence="5" id="KW-0547">Nucleotide-binding</keyword>
<dbReference type="EC" id="4.6.1.1" evidence="12"/>
<dbReference type="AlphaFoldDB" id="A0A0B8QFF1"/>
<dbReference type="GO" id="GO:0005524">
    <property type="term" value="F:ATP binding"/>
    <property type="evidence" value="ECO:0007669"/>
    <property type="project" value="UniProtKB-KW"/>
</dbReference>
<dbReference type="Gene3D" id="3.40.50.2300">
    <property type="match status" value="2"/>
</dbReference>
<dbReference type="PANTHER" id="PTHR45339:SF1">
    <property type="entry name" value="HYBRID SIGNAL TRANSDUCTION HISTIDINE KINASE J"/>
    <property type="match status" value="1"/>
</dbReference>
<keyword evidence="8" id="KW-0902">Two-component regulatory system</keyword>
<keyword evidence="6" id="KW-0067">ATP-binding</keyword>
<dbReference type="InterPro" id="IPR036641">
    <property type="entry name" value="HPT_dom_sf"/>
</dbReference>
<keyword evidence="12" id="KW-0456">Lyase</keyword>
<evidence type="ECO:0000256" key="7">
    <source>
        <dbReference type="ARBA" id="ARBA00022989"/>
    </source>
</evidence>
<sequence>MEFCSDLLSLWGSELDIQSTPRVGSRLQFDLGFNVDSKTDNTNIHDLFTVAIIGSKPFITQLTGQVQSLSHQVIDAGQDLSDLQEIASSNKRRKIDKVLLEFTDNASIETLRQLQDLKLKVDVIPVIHATNTPLNWLSSMATSYHLSVPCSSRRLQNTLEKRSLDTDYLPTAPMFSKSYRILVAEDDEVNQQIVTELLIKQGLVVTVVGNGIEAVNKLAEKHFDLAFMDIEMPYKGGLEAIKEIRALSPIHGTGYDNSKIPVIAMTALAMSNDRERFLKAGMDDYITKPLDPDMISKLLVKWLPNVQDVQTLSTPNDHQTLTISNVDTHEGILCCGGNIQLYKELLVKFAKQHTSPIDYKQLTTADLYTSLHTIKGTAANLGLSSVALSAGSLESLCRLKRWPSAYQLDDFSNQLQQTCSKLLQHSELATVVQQAPENTPEPPSIDRILIISDDFKRLRVLINELKQRYKVSIATDFQNAHSILQQVGHANTICISSSEDELGNAIDFIKQVKTQNPGTHFCMLTKPLEEQHYQKGLAAGVNDFFVHPLSPSLILHRLPNPSNAK</sequence>
<reference evidence="12 13" key="2">
    <citation type="submission" date="2015-01" db="EMBL/GenBank/DDBJ databases">
        <authorList>
            <consortium name="NBRP consortium"/>
            <person name="Sawabe T."/>
            <person name="Meirelles P."/>
            <person name="Feng G."/>
            <person name="Sayaka M."/>
            <person name="Hattori M."/>
            <person name="Ohkuma M."/>
        </authorList>
    </citation>
    <scope>NUCLEOTIDE SEQUENCE [LARGE SCALE GENOMIC DNA]</scope>
    <source>
        <strain evidence="13">JCM 19241</strain>
    </source>
</reference>
<evidence type="ECO:0000256" key="2">
    <source>
        <dbReference type="ARBA" id="ARBA00022475"/>
    </source>
</evidence>
<dbReference type="EMBL" id="BBSC01000004">
    <property type="protein sequence ID" value="GAM75802.1"/>
    <property type="molecule type" value="Genomic_DNA"/>
</dbReference>
<name>A0A0B8QFF1_9VIBR</name>
<dbReference type="GO" id="GO:0004016">
    <property type="term" value="F:adenylate cyclase activity"/>
    <property type="evidence" value="ECO:0007669"/>
    <property type="project" value="UniProtKB-EC"/>
</dbReference>
<protein>
    <submittedName>
        <fullName evidence="12">Adenylate cyclase</fullName>
        <ecNumber evidence="12">4.6.1.1</ecNumber>
    </submittedName>
</protein>
<dbReference type="GO" id="GO:0005886">
    <property type="term" value="C:plasma membrane"/>
    <property type="evidence" value="ECO:0007669"/>
    <property type="project" value="UniProtKB-SubCell"/>
</dbReference>
<organism evidence="12 13">
    <name type="scientific">Vibrio ishigakensis</name>
    <dbReference type="NCBI Taxonomy" id="1481914"/>
    <lineage>
        <taxon>Bacteria</taxon>
        <taxon>Pseudomonadati</taxon>
        <taxon>Pseudomonadota</taxon>
        <taxon>Gammaproteobacteria</taxon>
        <taxon>Vibrionales</taxon>
        <taxon>Vibrionaceae</taxon>
        <taxon>Vibrio</taxon>
    </lineage>
</organism>
<feature type="domain" description="Response regulatory" evidence="11">
    <location>
        <begin position="447"/>
        <end position="562"/>
    </location>
</feature>
<dbReference type="InterPro" id="IPR001789">
    <property type="entry name" value="Sig_transdc_resp-reg_receiver"/>
</dbReference>
<dbReference type="PANTHER" id="PTHR45339">
    <property type="entry name" value="HYBRID SIGNAL TRANSDUCTION HISTIDINE KINASE J"/>
    <property type="match status" value="1"/>
</dbReference>
<keyword evidence="4" id="KW-0812">Transmembrane</keyword>
<evidence type="ECO:0000256" key="5">
    <source>
        <dbReference type="ARBA" id="ARBA00022741"/>
    </source>
</evidence>
<evidence type="ECO:0000313" key="12">
    <source>
        <dbReference type="EMBL" id="GAM75802.1"/>
    </source>
</evidence>
<evidence type="ECO:0000256" key="6">
    <source>
        <dbReference type="ARBA" id="ARBA00022840"/>
    </source>
</evidence>
<comment type="subcellular location">
    <subcellularLocation>
        <location evidence="1">Cell membrane</location>
        <topology evidence="1">Multi-pass membrane protein</topology>
    </subcellularLocation>
</comment>
<evidence type="ECO:0000256" key="1">
    <source>
        <dbReference type="ARBA" id="ARBA00004651"/>
    </source>
</evidence>
<evidence type="ECO:0000259" key="11">
    <source>
        <dbReference type="PROSITE" id="PS50110"/>
    </source>
</evidence>
<accession>A0A0B8QFF1</accession>